<keyword evidence="2" id="KW-1185">Reference proteome</keyword>
<evidence type="ECO:0000313" key="2">
    <source>
        <dbReference type="Proteomes" id="UP000236161"/>
    </source>
</evidence>
<dbReference type="AlphaFoldDB" id="A0A2I0A6K0"/>
<evidence type="ECO:0000313" key="1">
    <source>
        <dbReference type="EMBL" id="PKA51164.1"/>
    </source>
</evidence>
<protein>
    <submittedName>
        <fullName evidence="1">Uncharacterized protein</fullName>
    </submittedName>
</protein>
<organism evidence="1 2">
    <name type="scientific">Apostasia shenzhenica</name>
    <dbReference type="NCBI Taxonomy" id="1088818"/>
    <lineage>
        <taxon>Eukaryota</taxon>
        <taxon>Viridiplantae</taxon>
        <taxon>Streptophyta</taxon>
        <taxon>Embryophyta</taxon>
        <taxon>Tracheophyta</taxon>
        <taxon>Spermatophyta</taxon>
        <taxon>Magnoliopsida</taxon>
        <taxon>Liliopsida</taxon>
        <taxon>Asparagales</taxon>
        <taxon>Orchidaceae</taxon>
        <taxon>Apostasioideae</taxon>
        <taxon>Apostasia</taxon>
    </lineage>
</organism>
<dbReference type="Proteomes" id="UP000236161">
    <property type="component" value="Unassembled WGS sequence"/>
</dbReference>
<accession>A0A2I0A6K0</accession>
<dbReference type="EMBL" id="KZ452014">
    <property type="protein sequence ID" value="PKA51164.1"/>
    <property type="molecule type" value="Genomic_DNA"/>
</dbReference>
<proteinExistence type="predicted"/>
<name>A0A2I0A6K0_9ASPA</name>
<gene>
    <name evidence="1" type="ORF">AXF42_Ash010604</name>
</gene>
<reference evidence="1 2" key="1">
    <citation type="journal article" date="2017" name="Nature">
        <title>The Apostasia genome and the evolution of orchids.</title>
        <authorList>
            <person name="Zhang G.Q."/>
            <person name="Liu K.W."/>
            <person name="Li Z."/>
            <person name="Lohaus R."/>
            <person name="Hsiao Y.Y."/>
            <person name="Niu S.C."/>
            <person name="Wang J.Y."/>
            <person name="Lin Y.C."/>
            <person name="Xu Q."/>
            <person name="Chen L.J."/>
            <person name="Yoshida K."/>
            <person name="Fujiwara S."/>
            <person name="Wang Z.W."/>
            <person name="Zhang Y.Q."/>
            <person name="Mitsuda N."/>
            <person name="Wang M."/>
            <person name="Liu G.H."/>
            <person name="Pecoraro L."/>
            <person name="Huang H.X."/>
            <person name="Xiao X.J."/>
            <person name="Lin M."/>
            <person name="Wu X.Y."/>
            <person name="Wu W.L."/>
            <person name="Chen Y.Y."/>
            <person name="Chang S.B."/>
            <person name="Sakamoto S."/>
            <person name="Ohme-Takagi M."/>
            <person name="Yagi M."/>
            <person name="Zeng S.J."/>
            <person name="Shen C.Y."/>
            <person name="Yeh C.M."/>
            <person name="Luo Y.B."/>
            <person name="Tsai W.C."/>
            <person name="Van de Peer Y."/>
            <person name="Liu Z.J."/>
        </authorList>
    </citation>
    <scope>NUCLEOTIDE SEQUENCE [LARGE SCALE GENOMIC DNA]</scope>
    <source>
        <strain evidence="2">cv. Shenzhen</strain>
        <tissue evidence="1">Stem</tissue>
    </source>
</reference>
<sequence>MYRAAVVMFFGSDSAHTGWFSLRTTSAQCRMYRAAVVMFIGSDSAHTGWFSLRTTSAQCRMYRAAVVMFIGSDSAHTGWFGVRTGGARCPNSAPKLTAKLHLNILLVPLKIFDFGTTALTNVGHLHGGTVDIHYVCFIINFPNIFMSLYTLDSPHSVIKVESLPPYFALNLSPRTLVIVKKFSCMFGYQILVPFRKNTDAQITFSLPI</sequence>